<dbReference type="Gene3D" id="3.30.300.70">
    <property type="entry name" value="RimP-like superfamily, N-terminal"/>
    <property type="match status" value="1"/>
</dbReference>
<reference evidence="6" key="1">
    <citation type="submission" date="2020-11" db="EMBL/GenBank/DDBJ databases">
        <title>Halonatronomonas betainensis gen. nov., sp. nov. a novel haloalkaliphilic representative of the family Halanaerobiacae capable of betaine degradation.</title>
        <authorList>
            <person name="Boltyanskaya Y."/>
            <person name="Kevbrin V."/>
            <person name="Detkova E."/>
            <person name="Grouzdev D.S."/>
            <person name="Koziaeva V."/>
            <person name="Zhilina T."/>
        </authorList>
    </citation>
    <scope>NUCLEOTIDE SEQUENCE</scope>
    <source>
        <strain evidence="6">Z-7014</strain>
    </source>
</reference>
<dbReference type="GO" id="GO:0005829">
    <property type="term" value="C:cytosol"/>
    <property type="evidence" value="ECO:0007669"/>
    <property type="project" value="TreeGrafter"/>
</dbReference>
<dbReference type="GO" id="GO:0006412">
    <property type="term" value="P:translation"/>
    <property type="evidence" value="ECO:0007669"/>
    <property type="project" value="TreeGrafter"/>
</dbReference>
<accession>A0A931AQJ9</accession>
<dbReference type="Gene3D" id="2.30.30.180">
    <property type="entry name" value="Ribosome maturation factor RimP, C-terminal domain"/>
    <property type="match status" value="1"/>
</dbReference>
<dbReference type="SUPFAM" id="SSF74942">
    <property type="entry name" value="YhbC-like, C-terminal domain"/>
    <property type="match status" value="1"/>
</dbReference>
<evidence type="ECO:0000256" key="3">
    <source>
        <dbReference type="HAMAP-Rule" id="MF_01077"/>
    </source>
</evidence>
<dbReference type="InterPro" id="IPR035956">
    <property type="entry name" value="RimP_N_sf"/>
</dbReference>
<comment type="subcellular location">
    <subcellularLocation>
        <location evidence="3">Cytoplasm</location>
    </subcellularLocation>
</comment>
<dbReference type="PANTHER" id="PTHR33867">
    <property type="entry name" value="RIBOSOME MATURATION FACTOR RIMP"/>
    <property type="match status" value="1"/>
</dbReference>
<feature type="domain" description="Ribosome maturation factor RimP N-terminal" evidence="4">
    <location>
        <begin position="10"/>
        <end position="83"/>
    </location>
</feature>
<evidence type="ECO:0000256" key="2">
    <source>
        <dbReference type="ARBA" id="ARBA00022517"/>
    </source>
</evidence>
<proteinExistence type="inferred from homology"/>
<comment type="caution">
    <text evidence="6">The sequence shown here is derived from an EMBL/GenBank/DDBJ whole genome shotgun (WGS) entry which is preliminary data.</text>
</comment>
<dbReference type="CDD" id="cd01734">
    <property type="entry name" value="YlxS_C"/>
    <property type="match status" value="1"/>
</dbReference>
<protein>
    <recommendedName>
        <fullName evidence="3">Ribosome maturation factor RimP</fullName>
    </recommendedName>
</protein>
<dbReference type="EMBL" id="JADPIE010000003">
    <property type="protein sequence ID" value="MBF8436667.1"/>
    <property type="molecule type" value="Genomic_DNA"/>
</dbReference>
<name>A0A931AQJ9_9FIRM</name>
<comment type="similarity">
    <text evidence="3">Belongs to the RimP family.</text>
</comment>
<evidence type="ECO:0000259" key="4">
    <source>
        <dbReference type="Pfam" id="PF02576"/>
    </source>
</evidence>
<dbReference type="AlphaFoldDB" id="A0A931AQJ9"/>
<dbReference type="RefSeq" id="WP_270453576.1">
    <property type="nucleotide sequence ID" value="NZ_JADPIE010000003.1"/>
</dbReference>
<organism evidence="6 7">
    <name type="scientific">Halonatronomonas betaini</name>
    <dbReference type="NCBI Taxonomy" id="2778430"/>
    <lineage>
        <taxon>Bacteria</taxon>
        <taxon>Bacillati</taxon>
        <taxon>Bacillota</taxon>
        <taxon>Clostridia</taxon>
        <taxon>Halanaerobiales</taxon>
        <taxon>Halarsenatibacteraceae</taxon>
        <taxon>Halonatronomonas</taxon>
    </lineage>
</organism>
<dbReference type="PANTHER" id="PTHR33867:SF1">
    <property type="entry name" value="RIBOSOME MATURATION FACTOR RIMP"/>
    <property type="match status" value="1"/>
</dbReference>
<keyword evidence="1 3" id="KW-0963">Cytoplasm</keyword>
<keyword evidence="2 3" id="KW-0690">Ribosome biogenesis</keyword>
<evidence type="ECO:0000313" key="7">
    <source>
        <dbReference type="Proteomes" id="UP000621436"/>
    </source>
</evidence>
<comment type="function">
    <text evidence="3">Required for maturation of 30S ribosomal subunits.</text>
</comment>
<dbReference type="Pfam" id="PF17384">
    <property type="entry name" value="DUF150_C"/>
    <property type="match status" value="1"/>
</dbReference>
<feature type="domain" description="Ribosome maturation factor RimP C-terminal" evidence="5">
    <location>
        <begin position="86"/>
        <end position="153"/>
    </location>
</feature>
<dbReference type="InterPro" id="IPR003728">
    <property type="entry name" value="Ribosome_maturation_RimP"/>
</dbReference>
<evidence type="ECO:0000313" key="6">
    <source>
        <dbReference type="EMBL" id="MBF8436667.1"/>
    </source>
</evidence>
<gene>
    <name evidence="3" type="primary">rimP</name>
    <name evidence="6" type="ORF">I0Q91_06245</name>
</gene>
<evidence type="ECO:0000259" key="5">
    <source>
        <dbReference type="Pfam" id="PF17384"/>
    </source>
</evidence>
<dbReference type="InterPro" id="IPR028989">
    <property type="entry name" value="RimP_N"/>
</dbReference>
<dbReference type="InterPro" id="IPR036847">
    <property type="entry name" value="RimP_C_sf"/>
</dbReference>
<dbReference type="FunFam" id="3.30.300.70:FF:000001">
    <property type="entry name" value="Ribosome maturation factor RimP"/>
    <property type="match status" value="1"/>
</dbReference>
<dbReference type="HAMAP" id="MF_01077">
    <property type="entry name" value="RimP"/>
    <property type="match status" value="1"/>
</dbReference>
<dbReference type="GO" id="GO:0000028">
    <property type="term" value="P:ribosomal small subunit assembly"/>
    <property type="evidence" value="ECO:0007669"/>
    <property type="project" value="TreeGrafter"/>
</dbReference>
<dbReference type="Pfam" id="PF02576">
    <property type="entry name" value="RimP_N"/>
    <property type="match status" value="1"/>
</dbReference>
<sequence length="153" mass="17643">MKITTRTEELVKEIIINDDLEIVSVEYLKEGSNWILRVYIEDREGNLSIEDCTRISRALSDKLDEEDFIDDSYILEVSSPGVERPLRDEEDYNRFKGRKVYIKTYAPLNGKKEFTGTLEGLVDDTVNIILNDTDSKVEIPFKSIANARLSVEF</sequence>
<evidence type="ECO:0000256" key="1">
    <source>
        <dbReference type="ARBA" id="ARBA00022490"/>
    </source>
</evidence>
<dbReference type="Proteomes" id="UP000621436">
    <property type="component" value="Unassembled WGS sequence"/>
</dbReference>
<keyword evidence="7" id="KW-1185">Reference proteome</keyword>
<dbReference type="InterPro" id="IPR028998">
    <property type="entry name" value="RimP_C"/>
</dbReference>
<dbReference type="SUPFAM" id="SSF75420">
    <property type="entry name" value="YhbC-like, N-terminal domain"/>
    <property type="match status" value="1"/>
</dbReference>